<evidence type="ECO:0000313" key="2">
    <source>
        <dbReference type="Proteomes" id="UP000069030"/>
    </source>
</evidence>
<accession>A0A0S7EAR8</accession>
<dbReference type="KEGG" id="mod:AS202_13335"/>
<sequence>MSLEVMIKIVNTVIFSFLSAVHIYWALGGTWGVVGVLPTKDGERKLNPSPVGTLVVASGLVVFAEISLGDVLAYKWGYLVIGILFGLRAIGDFNYVGVFKKVKNSVFAKKDTTIFIPLCFYLSLSNIFLYMS</sequence>
<dbReference type="InterPro" id="IPR025058">
    <property type="entry name" value="DUF3995"/>
</dbReference>
<dbReference type="Proteomes" id="UP000069030">
    <property type="component" value="Chromosome"/>
</dbReference>
<dbReference type="Pfam" id="PF13160">
    <property type="entry name" value="DUF3995"/>
    <property type="match status" value="1"/>
</dbReference>
<name>A0A0S7EAR8_9FLAO</name>
<reference evidence="1 2" key="1">
    <citation type="journal article" date="2016" name="J. Zhejiang Univ. Sci. B">
        <title>Antibiotic resistance mechanisms of Myroides sp.</title>
        <authorList>
            <person name="Hu S."/>
            <person name="Yuan S."/>
            <person name="Qu H."/>
            <person name="Jiang T."/>
            <person name="Zhou Y."/>
            <person name="Wang M."/>
            <person name="Ming D."/>
        </authorList>
    </citation>
    <scope>NUCLEOTIDE SEQUENCE [LARGE SCALE GENOMIC DNA]</scope>
    <source>
        <strain evidence="1 2">PR63039</strain>
    </source>
</reference>
<dbReference type="AlphaFoldDB" id="A0A0S7EAR8"/>
<gene>
    <name evidence="1" type="ORF">AS202_13335</name>
</gene>
<organism evidence="1 2">
    <name type="scientific">Myroides odoratimimus</name>
    <dbReference type="NCBI Taxonomy" id="76832"/>
    <lineage>
        <taxon>Bacteria</taxon>
        <taxon>Pseudomonadati</taxon>
        <taxon>Bacteroidota</taxon>
        <taxon>Flavobacteriia</taxon>
        <taxon>Flavobacteriales</taxon>
        <taxon>Flavobacteriaceae</taxon>
        <taxon>Myroides</taxon>
    </lineage>
</organism>
<evidence type="ECO:0000313" key="1">
    <source>
        <dbReference type="EMBL" id="ALU28362.1"/>
    </source>
</evidence>
<dbReference type="EMBL" id="CP013690">
    <property type="protein sequence ID" value="ALU28362.1"/>
    <property type="molecule type" value="Genomic_DNA"/>
</dbReference>
<dbReference type="eggNOG" id="ENOG5032ZJG">
    <property type="taxonomic scope" value="Bacteria"/>
</dbReference>
<protein>
    <submittedName>
        <fullName evidence="1">Uncharacterized protein</fullName>
    </submittedName>
</protein>
<dbReference type="RefSeq" id="WP_006259070.1">
    <property type="nucleotide sequence ID" value="NZ_BCMQ01000003.1"/>
</dbReference>
<proteinExistence type="predicted"/>